<organism evidence="3 4">
    <name type="scientific">Cyclospora cayetanensis</name>
    <dbReference type="NCBI Taxonomy" id="88456"/>
    <lineage>
        <taxon>Eukaryota</taxon>
        <taxon>Sar</taxon>
        <taxon>Alveolata</taxon>
        <taxon>Apicomplexa</taxon>
        <taxon>Conoidasida</taxon>
        <taxon>Coccidia</taxon>
        <taxon>Eucoccidiorida</taxon>
        <taxon>Eimeriorina</taxon>
        <taxon>Eimeriidae</taxon>
        <taxon>Cyclospora</taxon>
    </lineage>
</organism>
<dbReference type="InParanoid" id="A0A1D3D2S9"/>
<accession>A0A1D3D2S9</accession>
<evidence type="ECO:0000256" key="2">
    <source>
        <dbReference type="SAM" id="SignalP"/>
    </source>
</evidence>
<keyword evidence="1" id="KW-0812">Transmembrane</keyword>
<protein>
    <submittedName>
        <fullName evidence="3">Uncharacterized protein</fullName>
    </submittedName>
</protein>
<keyword evidence="1" id="KW-1133">Transmembrane helix</keyword>
<dbReference type="EMBL" id="JROU02000993">
    <property type="protein sequence ID" value="OEH77747.1"/>
    <property type="molecule type" value="Genomic_DNA"/>
</dbReference>
<feature type="transmembrane region" description="Helical" evidence="1">
    <location>
        <begin position="72"/>
        <end position="90"/>
    </location>
</feature>
<evidence type="ECO:0000256" key="1">
    <source>
        <dbReference type="SAM" id="Phobius"/>
    </source>
</evidence>
<dbReference type="AlphaFoldDB" id="A0A1D3D2S9"/>
<keyword evidence="1" id="KW-0472">Membrane</keyword>
<evidence type="ECO:0000313" key="4">
    <source>
        <dbReference type="Proteomes" id="UP000095192"/>
    </source>
</evidence>
<dbReference type="Proteomes" id="UP000095192">
    <property type="component" value="Unassembled WGS sequence"/>
</dbReference>
<sequence length="118" mass="12250">MATMVSLSWVPFVLAALVSAAVEQNSDVILITELAINDKAGGADLTSNLAGARTHLQSFQKDEDGFGGKKKLSLVLAAALGTLLATLLVLHRSKLTRLLGFVESVPGDGLSEEVSTTG</sequence>
<feature type="signal peptide" evidence="2">
    <location>
        <begin position="1"/>
        <end position="15"/>
    </location>
</feature>
<keyword evidence="2" id="KW-0732">Signal</keyword>
<dbReference type="VEuPathDB" id="ToxoDB:cyc_05900"/>
<comment type="caution">
    <text evidence="3">The sequence shown here is derived from an EMBL/GenBank/DDBJ whole genome shotgun (WGS) entry which is preliminary data.</text>
</comment>
<feature type="chain" id="PRO_5012678409" evidence="2">
    <location>
        <begin position="16"/>
        <end position="118"/>
    </location>
</feature>
<evidence type="ECO:0000313" key="3">
    <source>
        <dbReference type="EMBL" id="OEH77747.1"/>
    </source>
</evidence>
<gene>
    <name evidence="3" type="ORF">cyc_05900</name>
</gene>
<name>A0A1D3D2S9_9EIME</name>
<reference evidence="3 4" key="1">
    <citation type="journal article" date="2016" name="BMC Genomics">
        <title>Comparative genomics reveals Cyclospora cayetanensis possesses coccidia-like metabolism and invasion components but unique surface antigens.</title>
        <authorList>
            <person name="Liu S."/>
            <person name="Wang L."/>
            <person name="Zheng H."/>
            <person name="Xu Z."/>
            <person name="Roellig D.M."/>
            <person name="Li N."/>
            <person name="Frace M.A."/>
            <person name="Tang K."/>
            <person name="Arrowood M.J."/>
            <person name="Moss D.M."/>
            <person name="Zhang L."/>
            <person name="Feng Y."/>
            <person name="Xiao L."/>
        </authorList>
    </citation>
    <scope>NUCLEOTIDE SEQUENCE [LARGE SCALE GENOMIC DNA]</scope>
    <source>
        <strain evidence="3 4">CHN_HEN01</strain>
    </source>
</reference>
<keyword evidence="4" id="KW-1185">Reference proteome</keyword>
<proteinExistence type="predicted"/>